<reference evidence="3" key="1">
    <citation type="submission" date="2025-08" db="UniProtKB">
        <authorList>
            <consortium name="RefSeq"/>
        </authorList>
    </citation>
    <scope>IDENTIFICATION</scope>
    <source>
        <tissue evidence="3">Young leaves</tissue>
    </source>
</reference>
<name>A0A6J1FF38_CUCMO</name>
<feature type="compositionally biased region" description="Basic residues" evidence="1">
    <location>
        <begin position="96"/>
        <end position="111"/>
    </location>
</feature>
<dbReference type="GeneID" id="111445142"/>
<protein>
    <submittedName>
        <fullName evidence="3">Uncharacterized protein LOC111445142</fullName>
    </submittedName>
</protein>
<sequence length="111" mass="12929">MNRYTSRLPKDLIKVYRTEYVRQFTVPAGRLVTGIYGLFRKNVLRIRSKVGEDREKFLGRVQAPPPYDQKSTNGEKEGGNYCEKLPARVPAPPSSYRKRRRNQTSNLRGKR</sequence>
<organism evidence="2 3">
    <name type="scientific">Cucurbita moschata</name>
    <name type="common">Winter crookneck squash</name>
    <name type="synonym">Cucurbita pepo var. moschata</name>
    <dbReference type="NCBI Taxonomy" id="3662"/>
    <lineage>
        <taxon>Eukaryota</taxon>
        <taxon>Viridiplantae</taxon>
        <taxon>Streptophyta</taxon>
        <taxon>Embryophyta</taxon>
        <taxon>Tracheophyta</taxon>
        <taxon>Spermatophyta</taxon>
        <taxon>Magnoliopsida</taxon>
        <taxon>eudicotyledons</taxon>
        <taxon>Gunneridae</taxon>
        <taxon>Pentapetalae</taxon>
        <taxon>rosids</taxon>
        <taxon>fabids</taxon>
        <taxon>Cucurbitales</taxon>
        <taxon>Cucurbitaceae</taxon>
        <taxon>Cucurbiteae</taxon>
        <taxon>Cucurbita</taxon>
    </lineage>
</organism>
<feature type="region of interest" description="Disordered" evidence="1">
    <location>
        <begin position="57"/>
        <end position="111"/>
    </location>
</feature>
<evidence type="ECO:0000313" key="3">
    <source>
        <dbReference type="RefSeq" id="XP_022939146.1"/>
    </source>
</evidence>
<dbReference type="Proteomes" id="UP000504609">
    <property type="component" value="Unplaced"/>
</dbReference>
<dbReference type="AlphaFoldDB" id="A0A6J1FF38"/>
<accession>A0A6J1FF38</accession>
<dbReference type="KEGG" id="cmos:111445142"/>
<evidence type="ECO:0000313" key="2">
    <source>
        <dbReference type="Proteomes" id="UP000504609"/>
    </source>
</evidence>
<proteinExistence type="predicted"/>
<evidence type="ECO:0000256" key="1">
    <source>
        <dbReference type="SAM" id="MobiDB-lite"/>
    </source>
</evidence>
<dbReference type="RefSeq" id="XP_022939146.1">
    <property type="nucleotide sequence ID" value="XM_023083378.1"/>
</dbReference>
<gene>
    <name evidence="3" type="primary">LOC111445142</name>
</gene>
<keyword evidence="2" id="KW-1185">Reference proteome</keyword>